<dbReference type="GO" id="GO:0046872">
    <property type="term" value="F:metal ion binding"/>
    <property type="evidence" value="ECO:0007669"/>
    <property type="project" value="UniProtKB-KW"/>
</dbReference>
<keyword evidence="1" id="KW-0408">Iron</keyword>
<reference evidence="3 4" key="1">
    <citation type="submission" date="2018-12" db="EMBL/GenBank/DDBJ databases">
        <authorList>
            <person name="Kartti S."/>
            <person name="Manni A."/>
            <person name="Chemao El Fihri M.W."/>
            <person name="Laamarti M."/>
            <person name="Temsamani L."/>
            <person name="El Jamali J.E."/>
            <person name="Ouadghiri M."/>
            <person name="Ibrahimi A."/>
            <person name="Filati-Maltouf A."/>
        </authorList>
    </citation>
    <scope>NUCLEOTIDE SEQUENCE [LARGE SCALE GENOMIC DNA]</scope>
    <source>
        <strain evidence="3 4">MDMC339</strain>
    </source>
</reference>
<feature type="domain" description="Fe2OG dioxygenase" evidence="2">
    <location>
        <begin position="111"/>
        <end position="202"/>
    </location>
</feature>
<dbReference type="AlphaFoldDB" id="A0A431UGX3"/>
<evidence type="ECO:0000259" key="2">
    <source>
        <dbReference type="PROSITE" id="PS51471"/>
    </source>
</evidence>
<sequence>MSTVLEASRLSRYADELKTTGSTLIPMGVVFDASTLKELERLQSLLPEEAVTQGDAGDTHDIYVRRIMVDRQGEVPQVVNRPHSDQILEILNREECRDALAELFQSRDAFHIRRAQMNRMTAGSFIGLHLDAASNPDYDYSMIIQLGRDFAGGDFVVHDDAGARHAYAATYGTVLLTTCKLRHEVARVTAGERNALVYFYSRHDGANRRQDA</sequence>
<evidence type="ECO:0000313" key="4">
    <source>
        <dbReference type="Proteomes" id="UP000271705"/>
    </source>
</evidence>
<keyword evidence="1" id="KW-0560">Oxidoreductase</keyword>
<dbReference type="RefSeq" id="WP_126929300.1">
    <property type="nucleotide sequence ID" value="NZ_RXLZ01000032.1"/>
</dbReference>
<gene>
    <name evidence="3" type="ORF">EKL94_12140</name>
</gene>
<dbReference type="InterPro" id="IPR005123">
    <property type="entry name" value="Oxoglu/Fe-dep_dioxygenase_dom"/>
</dbReference>
<keyword evidence="1" id="KW-0479">Metal-binding</keyword>
<dbReference type="EMBL" id="RXLZ01000032">
    <property type="protein sequence ID" value="RTQ88771.1"/>
    <property type="molecule type" value="Genomic_DNA"/>
</dbReference>
<dbReference type="Gene3D" id="2.60.120.620">
    <property type="entry name" value="q2cbj1_9rhob like domain"/>
    <property type="match status" value="1"/>
</dbReference>
<protein>
    <submittedName>
        <fullName evidence="3">2OG-Fe(II) oxygenase</fullName>
    </submittedName>
</protein>
<dbReference type="GO" id="GO:0016491">
    <property type="term" value="F:oxidoreductase activity"/>
    <property type="evidence" value="ECO:0007669"/>
    <property type="project" value="UniProtKB-KW"/>
</dbReference>
<dbReference type="Proteomes" id="UP000271705">
    <property type="component" value="Unassembled WGS sequence"/>
</dbReference>
<name>A0A431UGX3_STEMA</name>
<accession>A0A431UGX3</accession>
<comment type="similarity">
    <text evidence="1">Belongs to the iron/ascorbate-dependent oxidoreductase family.</text>
</comment>
<dbReference type="PROSITE" id="PS51471">
    <property type="entry name" value="FE2OG_OXY"/>
    <property type="match status" value="1"/>
</dbReference>
<dbReference type="InterPro" id="IPR044862">
    <property type="entry name" value="Pro_4_hyd_alph_FE2OG_OXY"/>
</dbReference>
<organism evidence="3 4">
    <name type="scientific">Stenotrophomonas maltophilia</name>
    <name type="common">Pseudomonas maltophilia</name>
    <name type="synonym">Xanthomonas maltophilia</name>
    <dbReference type="NCBI Taxonomy" id="40324"/>
    <lineage>
        <taxon>Bacteria</taxon>
        <taxon>Pseudomonadati</taxon>
        <taxon>Pseudomonadota</taxon>
        <taxon>Gammaproteobacteria</taxon>
        <taxon>Lysobacterales</taxon>
        <taxon>Lysobacteraceae</taxon>
        <taxon>Stenotrophomonas</taxon>
        <taxon>Stenotrophomonas maltophilia group</taxon>
    </lineage>
</organism>
<proteinExistence type="inferred from homology"/>
<dbReference type="Pfam" id="PF13640">
    <property type="entry name" value="2OG-FeII_Oxy_3"/>
    <property type="match status" value="1"/>
</dbReference>
<evidence type="ECO:0000256" key="1">
    <source>
        <dbReference type="RuleBase" id="RU003682"/>
    </source>
</evidence>
<evidence type="ECO:0000313" key="3">
    <source>
        <dbReference type="EMBL" id="RTQ88771.1"/>
    </source>
</evidence>
<comment type="caution">
    <text evidence="3">The sequence shown here is derived from an EMBL/GenBank/DDBJ whole genome shotgun (WGS) entry which is preliminary data.</text>
</comment>